<comment type="caution">
    <text evidence="1">The sequence shown here is derived from an EMBL/GenBank/DDBJ whole genome shotgun (WGS) entry which is preliminary data.</text>
</comment>
<dbReference type="RefSeq" id="WP_204841493.1">
    <property type="nucleotide sequence ID" value="NZ_JAFBCL010000001.1"/>
</dbReference>
<name>A0ABS2S2P9_9PSEU</name>
<keyword evidence="2" id="KW-1185">Reference proteome</keyword>
<dbReference type="Proteomes" id="UP001195724">
    <property type="component" value="Unassembled WGS sequence"/>
</dbReference>
<evidence type="ECO:0000313" key="2">
    <source>
        <dbReference type="Proteomes" id="UP001195724"/>
    </source>
</evidence>
<dbReference type="EMBL" id="JAFBCL010000001">
    <property type="protein sequence ID" value="MBM7810530.1"/>
    <property type="molecule type" value="Genomic_DNA"/>
</dbReference>
<gene>
    <name evidence="1" type="ORF">JOE68_001395</name>
</gene>
<organism evidence="1 2">
    <name type="scientific">Saccharothrix algeriensis</name>
    <dbReference type="NCBI Taxonomy" id="173560"/>
    <lineage>
        <taxon>Bacteria</taxon>
        <taxon>Bacillati</taxon>
        <taxon>Actinomycetota</taxon>
        <taxon>Actinomycetes</taxon>
        <taxon>Pseudonocardiales</taxon>
        <taxon>Pseudonocardiaceae</taxon>
        <taxon>Saccharothrix</taxon>
    </lineage>
</organism>
<evidence type="ECO:0000313" key="1">
    <source>
        <dbReference type="EMBL" id="MBM7810530.1"/>
    </source>
</evidence>
<reference evidence="1 2" key="1">
    <citation type="submission" date="2021-01" db="EMBL/GenBank/DDBJ databases">
        <title>Sequencing the genomes of 1000 actinobacteria strains.</title>
        <authorList>
            <person name="Klenk H.-P."/>
        </authorList>
    </citation>
    <scope>NUCLEOTIDE SEQUENCE [LARGE SCALE GENOMIC DNA]</scope>
    <source>
        <strain evidence="1 2">DSM 44581</strain>
    </source>
</reference>
<proteinExistence type="predicted"/>
<accession>A0ABS2S2P9</accession>
<protein>
    <submittedName>
        <fullName evidence="1">Uncharacterized protein</fullName>
    </submittedName>
</protein>
<sequence length="78" mass="7933">MDVVVRPRFGDSAKVSADDADRPQLVVDVGSGSLVIELDDEPGSVELAACFADALADAALAFAARCREHMGGKAASAG</sequence>